<keyword evidence="2" id="KW-1185">Reference proteome</keyword>
<gene>
    <name evidence="1" type="ORF">KFK09_005731</name>
</gene>
<sequence>MDATIVLRRLAKDGKRNQTPAESPEICGLRKFGPGLRSLFLFGEGVLTE</sequence>
<name>A0A8T3C252_DENNO</name>
<dbReference type="OrthoDB" id="10630979at2759"/>
<protein>
    <submittedName>
        <fullName evidence="1">Uncharacterized protein</fullName>
    </submittedName>
</protein>
<evidence type="ECO:0000313" key="1">
    <source>
        <dbReference type="EMBL" id="KAI0523336.1"/>
    </source>
</evidence>
<dbReference type="AlphaFoldDB" id="A0A8T3C252"/>
<reference evidence="1" key="1">
    <citation type="journal article" date="2022" name="Front. Genet.">
        <title>Chromosome-Scale Assembly of the Dendrobium nobile Genome Provides Insights Into the Molecular Mechanism of the Biosynthesis of the Medicinal Active Ingredient of Dendrobium.</title>
        <authorList>
            <person name="Xu Q."/>
            <person name="Niu S.-C."/>
            <person name="Li K.-L."/>
            <person name="Zheng P.-J."/>
            <person name="Zhang X.-J."/>
            <person name="Jia Y."/>
            <person name="Liu Y."/>
            <person name="Niu Y.-X."/>
            <person name="Yu L.-H."/>
            <person name="Chen D.-F."/>
            <person name="Zhang G.-Q."/>
        </authorList>
    </citation>
    <scope>NUCLEOTIDE SEQUENCE</scope>
    <source>
        <tissue evidence="1">Leaf</tissue>
    </source>
</reference>
<organism evidence="1 2">
    <name type="scientific">Dendrobium nobile</name>
    <name type="common">Orchid</name>
    <dbReference type="NCBI Taxonomy" id="94219"/>
    <lineage>
        <taxon>Eukaryota</taxon>
        <taxon>Viridiplantae</taxon>
        <taxon>Streptophyta</taxon>
        <taxon>Embryophyta</taxon>
        <taxon>Tracheophyta</taxon>
        <taxon>Spermatophyta</taxon>
        <taxon>Magnoliopsida</taxon>
        <taxon>Liliopsida</taxon>
        <taxon>Asparagales</taxon>
        <taxon>Orchidaceae</taxon>
        <taxon>Epidendroideae</taxon>
        <taxon>Malaxideae</taxon>
        <taxon>Dendrobiinae</taxon>
        <taxon>Dendrobium</taxon>
    </lineage>
</organism>
<comment type="caution">
    <text evidence="1">The sequence shown here is derived from an EMBL/GenBank/DDBJ whole genome shotgun (WGS) entry which is preliminary data.</text>
</comment>
<dbReference type="Proteomes" id="UP000829196">
    <property type="component" value="Unassembled WGS sequence"/>
</dbReference>
<proteinExistence type="predicted"/>
<evidence type="ECO:0000313" key="2">
    <source>
        <dbReference type="Proteomes" id="UP000829196"/>
    </source>
</evidence>
<accession>A0A8T3C252</accession>
<dbReference type="EMBL" id="JAGYWB010000005">
    <property type="protein sequence ID" value="KAI0523336.1"/>
    <property type="molecule type" value="Genomic_DNA"/>
</dbReference>